<accession>A0AC34RLA9</accession>
<proteinExistence type="predicted"/>
<dbReference type="Proteomes" id="UP000887576">
    <property type="component" value="Unplaced"/>
</dbReference>
<reference evidence="2" key="1">
    <citation type="submission" date="2022-11" db="UniProtKB">
        <authorList>
            <consortium name="WormBaseParasite"/>
        </authorList>
    </citation>
    <scope>IDENTIFICATION</scope>
</reference>
<evidence type="ECO:0000313" key="2">
    <source>
        <dbReference type="WBParaSite" id="JU765_v2.g7922.t1"/>
    </source>
</evidence>
<name>A0AC34RLA9_9BILA</name>
<sequence>MQAYRIIQLSIAVVLAGFTVFHTLNANDSWIYTWLTGTSSVLLLLNKPECPYWRLASAVVIVLGFIETIFLAWTIQKVETGPLLDHSNSLPEGKSILLTALSVAATTSTRLRKPNHTGITSYIRTMILLVALIGLIPVFGYSACFYSQGLPICHLFH</sequence>
<evidence type="ECO:0000313" key="1">
    <source>
        <dbReference type="Proteomes" id="UP000887576"/>
    </source>
</evidence>
<dbReference type="WBParaSite" id="JU765_v2.g7922.t1">
    <property type="protein sequence ID" value="JU765_v2.g7922.t1"/>
    <property type="gene ID" value="JU765_v2.g7922"/>
</dbReference>
<organism evidence="1 2">
    <name type="scientific">Panagrolaimus sp. JU765</name>
    <dbReference type="NCBI Taxonomy" id="591449"/>
    <lineage>
        <taxon>Eukaryota</taxon>
        <taxon>Metazoa</taxon>
        <taxon>Ecdysozoa</taxon>
        <taxon>Nematoda</taxon>
        <taxon>Chromadorea</taxon>
        <taxon>Rhabditida</taxon>
        <taxon>Tylenchina</taxon>
        <taxon>Panagrolaimomorpha</taxon>
        <taxon>Panagrolaimoidea</taxon>
        <taxon>Panagrolaimidae</taxon>
        <taxon>Panagrolaimus</taxon>
    </lineage>
</organism>
<protein>
    <submittedName>
        <fullName evidence="2">Uncharacterized protein</fullName>
    </submittedName>
</protein>